<reference evidence="9 10" key="1">
    <citation type="journal article" date="2011" name="Stand. Genomic Sci.">
        <title>Non-contiguous finished genome sequence of Bacteroides coprosuis type strain (PC139).</title>
        <authorList>
            <person name="Land M."/>
            <person name="Held B."/>
            <person name="Gronow S."/>
            <person name="Abt B."/>
            <person name="Lucas S."/>
            <person name="Del Rio T.G."/>
            <person name="Nolan M."/>
            <person name="Tice H."/>
            <person name="Cheng J.F."/>
            <person name="Pitluck S."/>
            <person name="Liolios K."/>
            <person name="Pagani I."/>
            <person name="Ivanova N."/>
            <person name="Mavromatis K."/>
            <person name="Mikhailova N."/>
            <person name="Pati A."/>
            <person name="Tapia R."/>
            <person name="Han C."/>
            <person name="Goodwin L."/>
            <person name="Chen A."/>
            <person name="Palaniappan K."/>
            <person name="Hauser L."/>
            <person name="Brambilla E.M."/>
            <person name="Rohde M."/>
            <person name="Goker M."/>
            <person name="Detter J.C."/>
            <person name="Woyke T."/>
            <person name="Bristow J."/>
            <person name="Eisen J.A."/>
            <person name="Markowitz V."/>
            <person name="Hugenholtz P."/>
            <person name="Kyrpides N.C."/>
            <person name="Klenk H.P."/>
            <person name="Lapidus A."/>
        </authorList>
    </citation>
    <scope>NUCLEOTIDE SEQUENCE</scope>
    <source>
        <strain evidence="9 10">DSM 18011</strain>
    </source>
</reference>
<dbReference type="AlphaFoldDB" id="F3ZNW3"/>
<dbReference type="Gene3D" id="1.25.40.390">
    <property type="match status" value="1"/>
</dbReference>
<dbReference type="SUPFAM" id="SSF48452">
    <property type="entry name" value="TPR-like"/>
    <property type="match status" value="1"/>
</dbReference>
<keyword evidence="5" id="KW-0998">Cell outer membrane</keyword>
<dbReference type="CDD" id="cd08977">
    <property type="entry name" value="SusD"/>
    <property type="match status" value="1"/>
</dbReference>
<feature type="chain" id="PRO_5003308536" evidence="6">
    <location>
        <begin position="24"/>
        <end position="542"/>
    </location>
</feature>
<evidence type="ECO:0000256" key="3">
    <source>
        <dbReference type="ARBA" id="ARBA00022729"/>
    </source>
</evidence>
<accession>F3ZNW3</accession>
<keyword evidence="3 6" id="KW-0732">Signal</keyword>
<dbReference type="InterPro" id="IPR033985">
    <property type="entry name" value="SusD-like_N"/>
</dbReference>
<evidence type="ECO:0000256" key="2">
    <source>
        <dbReference type="ARBA" id="ARBA00006275"/>
    </source>
</evidence>
<keyword evidence="4" id="KW-0472">Membrane</keyword>
<dbReference type="OrthoDB" id="5694214at2"/>
<evidence type="ECO:0000313" key="10">
    <source>
        <dbReference type="Proteomes" id="UP000018439"/>
    </source>
</evidence>
<proteinExistence type="inferred from homology"/>
<dbReference type="InterPro" id="IPR012944">
    <property type="entry name" value="SusD_RagB_dom"/>
</dbReference>
<dbReference type="eggNOG" id="COG3637">
    <property type="taxonomic scope" value="Bacteria"/>
</dbReference>
<dbReference type="STRING" id="679937.Bcop_1341"/>
<dbReference type="Pfam" id="PF07980">
    <property type="entry name" value="SusD_RagB"/>
    <property type="match status" value="1"/>
</dbReference>
<evidence type="ECO:0000259" key="7">
    <source>
        <dbReference type="Pfam" id="PF07980"/>
    </source>
</evidence>
<evidence type="ECO:0000256" key="4">
    <source>
        <dbReference type="ARBA" id="ARBA00023136"/>
    </source>
</evidence>
<feature type="signal peptide" evidence="6">
    <location>
        <begin position="1"/>
        <end position="23"/>
    </location>
</feature>
<evidence type="ECO:0000256" key="6">
    <source>
        <dbReference type="SAM" id="SignalP"/>
    </source>
</evidence>
<feature type="domain" description="RagB/SusD" evidence="7">
    <location>
        <begin position="386"/>
        <end position="542"/>
    </location>
</feature>
<dbReference type="InterPro" id="IPR011990">
    <property type="entry name" value="TPR-like_helical_dom_sf"/>
</dbReference>
<sequence>MKVKNIIYSLALLLPLATGCVSDLDVSPLDPNINTADVVYSKPENYKKGLFKIYSVLAMSGQDGSGSSDIDGLDAGNAQFYRSMWNLQVGTTDECINSWPDPWVPEVNEMNWTAVGNESIEGTYQRAMFIVALANEYLSQTTDGNMSSRGIEESFFETVHGFRSEARFMRALSYFYLMDMYGNPPFITELNHSTAPGQIGREALFNWIEEELLAIKNLLPEAKTANYYGRADKGVVNALLSRMYLNAEVYTGSARWDDCIKVSKELINDGNFGLTEEYSHLFMADNNRPEVTKEIIFPIVYEATRTQTYGGMTFLIAASRGNDEVSVENSGTKNGWSGNRALSNLVKKFAYKNQDTPKADEINDKRGIFYDANRSIDIETSYTKTFETEGWAVYKYTNLKSDGTPGSNDTHPDTDIPLFRLAEVYLNYAEAVLRGGQGGSKTEALQLVNKLRERGYGSNLGNISESDLTLNFLLDERARELYWEGIRRTDLVRYGLFTSNKYVWQFKGGVKQGTGIEEFRNVYPIPSTDLSVNTSLEQNKGY</sequence>
<dbReference type="PROSITE" id="PS51257">
    <property type="entry name" value="PROKAR_LIPOPROTEIN"/>
    <property type="match status" value="1"/>
</dbReference>
<evidence type="ECO:0000259" key="8">
    <source>
        <dbReference type="Pfam" id="PF14322"/>
    </source>
</evidence>
<dbReference type="HOGENOM" id="CLU_015553_1_2_10"/>
<dbReference type="Gene3D" id="1.25.40.10">
    <property type="entry name" value="Tetratricopeptide repeat domain"/>
    <property type="match status" value="1"/>
</dbReference>
<keyword evidence="10" id="KW-1185">Reference proteome</keyword>
<dbReference type="Proteomes" id="UP000018439">
    <property type="component" value="Chromosome"/>
</dbReference>
<comment type="subcellular location">
    <subcellularLocation>
        <location evidence="1">Cell outer membrane</location>
    </subcellularLocation>
</comment>
<evidence type="ECO:0000256" key="5">
    <source>
        <dbReference type="ARBA" id="ARBA00023237"/>
    </source>
</evidence>
<dbReference type="Pfam" id="PF14322">
    <property type="entry name" value="SusD-like_3"/>
    <property type="match status" value="1"/>
</dbReference>
<gene>
    <name evidence="9" type="ORF">Bcop_1341</name>
</gene>
<dbReference type="GO" id="GO:0009279">
    <property type="term" value="C:cell outer membrane"/>
    <property type="evidence" value="ECO:0007669"/>
    <property type="project" value="UniProtKB-SubCell"/>
</dbReference>
<comment type="similarity">
    <text evidence="2">Belongs to the SusD family.</text>
</comment>
<name>F3ZNW3_9BACE</name>
<protein>
    <submittedName>
        <fullName evidence="9">RagB/SusD domain-containing protein</fullName>
    </submittedName>
</protein>
<evidence type="ECO:0000256" key="1">
    <source>
        <dbReference type="ARBA" id="ARBA00004442"/>
    </source>
</evidence>
<organism evidence="9 10">
    <name type="scientific">Bacteroides coprosuis DSM 18011</name>
    <dbReference type="NCBI Taxonomy" id="679937"/>
    <lineage>
        <taxon>Bacteria</taxon>
        <taxon>Pseudomonadati</taxon>
        <taxon>Bacteroidota</taxon>
        <taxon>Bacteroidia</taxon>
        <taxon>Bacteroidales</taxon>
        <taxon>Bacteroidaceae</taxon>
        <taxon>Bacteroides</taxon>
    </lineage>
</organism>
<dbReference type="Gene3D" id="1.10.3780.10">
    <property type="entry name" value="SusD-like"/>
    <property type="match status" value="1"/>
</dbReference>
<dbReference type="EMBL" id="CM001167">
    <property type="protein sequence ID" value="EGJ71539.1"/>
    <property type="molecule type" value="Genomic_DNA"/>
</dbReference>
<evidence type="ECO:0000313" key="9">
    <source>
        <dbReference type="EMBL" id="EGJ71539.1"/>
    </source>
</evidence>
<feature type="domain" description="SusD-like N-terminal" evidence="8">
    <location>
        <begin position="119"/>
        <end position="245"/>
    </location>
</feature>